<dbReference type="AlphaFoldDB" id="A0AAD9IFH3"/>
<dbReference type="PANTHER" id="PTHR45678:SF9">
    <property type="entry name" value="CALCIUM-BINDING MITOCHONDRIAL CARRIER PROTEIN ARALAR1"/>
    <property type="match status" value="1"/>
</dbReference>
<gene>
    <name evidence="13" type="ORF">QBZ16_001096</name>
</gene>
<accession>A0AAD9IFH3</accession>
<dbReference type="SUPFAM" id="SSF103506">
    <property type="entry name" value="Mitochondrial carrier"/>
    <property type="match status" value="1"/>
</dbReference>
<evidence type="ECO:0000256" key="11">
    <source>
        <dbReference type="PROSITE-ProRule" id="PRU00282"/>
    </source>
</evidence>
<dbReference type="PRINTS" id="PR00926">
    <property type="entry name" value="MITOCARRIER"/>
</dbReference>
<dbReference type="InterPro" id="IPR018108">
    <property type="entry name" value="MCP_transmembrane"/>
</dbReference>
<protein>
    <submittedName>
        <fullName evidence="13">Uncharacterized protein</fullName>
    </submittedName>
</protein>
<dbReference type="InterPro" id="IPR002067">
    <property type="entry name" value="MCP"/>
</dbReference>
<feature type="repeat" description="Solcar" evidence="11">
    <location>
        <begin position="175"/>
        <end position="268"/>
    </location>
</feature>
<name>A0AAD9IFH3_PROWI</name>
<evidence type="ECO:0000313" key="13">
    <source>
        <dbReference type="EMBL" id="KAK2076164.1"/>
    </source>
</evidence>
<evidence type="ECO:0000256" key="1">
    <source>
        <dbReference type="ARBA" id="ARBA00004448"/>
    </source>
</evidence>
<evidence type="ECO:0000256" key="3">
    <source>
        <dbReference type="ARBA" id="ARBA00022448"/>
    </source>
</evidence>
<comment type="similarity">
    <text evidence="2 12">Belongs to the mitochondrial carrier (TC 2.A.29) family.</text>
</comment>
<keyword evidence="3 12" id="KW-0813">Transport</keyword>
<keyword evidence="4 11" id="KW-0812">Transmembrane</keyword>
<evidence type="ECO:0000256" key="4">
    <source>
        <dbReference type="ARBA" id="ARBA00022692"/>
    </source>
</evidence>
<reference evidence="13" key="1">
    <citation type="submission" date="2021-01" db="EMBL/GenBank/DDBJ databases">
        <authorList>
            <person name="Eckstrom K.M.E."/>
        </authorList>
    </citation>
    <scope>NUCLEOTIDE SEQUENCE</scope>
    <source>
        <strain evidence="13">UVCC 0001</strain>
    </source>
</reference>
<evidence type="ECO:0000256" key="5">
    <source>
        <dbReference type="ARBA" id="ARBA00022737"/>
    </source>
</evidence>
<evidence type="ECO:0000256" key="6">
    <source>
        <dbReference type="ARBA" id="ARBA00022792"/>
    </source>
</evidence>
<feature type="repeat" description="Solcar" evidence="11">
    <location>
        <begin position="84"/>
        <end position="165"/>
    </location>
</feature>
<dbReference type="EMBL" id="JASFZW010000011">
    <property type="protein sequence ID" value="KAK2076164.1"/>
    <property type="molecule type" value="Genomic_DNA"/>
</dbReference>
<keyword evidence="10 11" id="KW-0472">Membrane</keyword>
<dbReference type="PROSITE" id="PS50920">
    <property type="entry name" value="SOLCAR"/>
    <property type="match status" value="2"/>
</dbReference>
<dbReference type="InterPro" id="IPR051028">
    <property type="entry name" value="Mito_Solute_Carrier"/>
</dbReference>
<comment type="caution">
    <text evidence="13">The sequence shown here is derived from an EMBL/GenBank/DDBJ whole genome shotgun (WGS) entry which is preliminary data.</text>
</comment>
<comment type="subcellular location">
    <subcellularLocation>
        <location evidence="1">Mitochondrion inner membrane</location>
        <topology evidence="1">Multi-pass membrane protein</topology>
    </subcellularLocation>
</comment>
<keyword evidence="7" id="KW-0106">Calcium</keyword>
<keyword evidence="8" id="KW-1133">Transmembrane helix</keyword>
<dbReference type="InterPro" id="IPR023395">
    <property type="entry name" value="MCP_dom_sf"/>
</dbReference>
<organism evidence="13 14">
    <name type="scientific">Prototheca wickerhamii</name>
    <dbReference type="NCBI Taxonomy" id="3111"/>
    <lineage>
        <taxon>Eukaryota</taxon>
        <taxon>Viridiplantae</taxon>
        <taxon>Chlorophyta</taxon>
        <taxon>core chlorophytes</taxon>
        <taxon>Trebouxiophyceae</taxon>
        <taxon>Chlorellales</taxon>
        <taxon>Chlorellaceae</taxon>
        <taxon>Prototheca</taxon>
    </lineage>
</organism>
<evidence type="ECO:0000256" key="2">
    <source>
        <dbReference type="ARBA" id="ARBA00006375"/>
    </source>
</evidence>
<evidence type="ECO:0000256" key="10">
    <source>
        <dbReference type="ARBA" id="ARBA00023136"/>
    </source>
</evidence>
<evidence type="ECO:0000256" key="12">
    <source>
        <dbReference type="RuleBase" id="RU000488"/>
    </source>
</evidence>
<evidence type="ECO:0000256" key="7">
    <source>
        <dbReference type="ARBA" id="ARBA00022837"/>
    </source>
</evidence>
<dbReference type="Gene3D" id="1.50.40.10">
    <property type="entry name" value="Mitochondrial carrier domain"/>
    <property type="match status" value="1"/>
</dbReference>
<dbReference type="GO" id="GO:0005743">
    <property type="term" value="C:mitochondrial inner membrane"/>
    <property type="evidence" value="ECO:0007669"/>
    <property type="project" value="UniProtKB-SubCell"/>
</dbReference>
<dbReference type="PANTHER" id="PTHR45678">
    <property type="entry name" value="MITOCHONDRIAL 2-OXODICARBOXYLATE CARRIER 1-RELATED"/>
    <property type="match status" value="1"/>
</dbReference>
<evidence type="ECO:0000313" key="14">
    <source>
        <dbReference type="Proteomes" id="UP001255856"/>
    </source>
</evidence>
<dbReference type="GO" id="GO:0022857">
    <property type="term" value="F:transmembrane transporter activity"/>
    <property type="evidence" value="ECO:0007669"/>
    <property type="project" value="TreeGrafter"/>
</dbReference>
<proteinExistence type="inferred from homology"/>
<evidence type="ECO:0000256" key="8">
    <source>
        <dbReference type="ARBA" id="ARBA00022989"/>
    </source>
</evidence>
<evidence type="ECO:0000256" key="9">
    <source>
        <dbReference type="ARBA" id="ARBA00023128"/>
    </source>
</evidence>
<keyword evidence="6" id="KW-0999">Mitochondrion inner membrane</keyword>
<keyword evidence="14" id="KW-1185">Reference proteome</keyword>
<sequence>MSSVTPLEHTVIGGIAGFTEVCVMQPTIAIKNALQQGRPIPMSPSVLYRGLAINSAATFPITAVQFGVNRFLEKLHQTQTGTNPGSLATMGIAMTAGATSGFIGCPAELLMIQQQKTGLSLAGQFKELVRTFGVSKIYKGLPSTMMRESLYTAGYLGVAPLLKTTLREHEAFEGMPGAAALAAGVSAGILATVTSHPADTIKTRMQAFPDNKAHPEYASFVSTTRHILATEGVQGFFAGVLPRTFRLIGAVFILGGIRTALVDAVEDYRYDHGLLPEKLE</sequence>
<keyword evidence="9" id="KW-0496">Mitochondrion</keyword>
<keyword evidence="5" id="KW-0677">Repeat</keyword>
<dbReference type="Pfam" id="PF00153">
    <property type="entry name" value="Mito_carr"/>
    <property type="match status" value="2"/>
</dbReference>
<dbReference type="Proteomes" id="UP001255856">
    <property type="component" value="Unassembled WGS sequence"/>
</dbReference>